<keyword evidence="1" id="KW-0597">Phosphoprotein</keyword>
<organism evidence="3 4">
    <name type="scientific">Candidatus Reidiella endopervernicosa</name>
    <dbReference type="NCBI Taxonomy" id="2738883"/>
    <lineage>
        <taxon>Bacteria</taxon>
        <taxon>Pseudomonadati</taxon>
        <taxon>Pseudomonadota</taxon>
        <taxon>Gammaproteobacteria</taxon>
        <taxon>Candidatus Reidiella</taxon>
    </lineage>
</organism>
<dbReference type="RefSeq" id="WP_174673374.1">
    <property type="nucleotide sequence ID" value="NZ_CP054491.1"/>
</dbReference>
<evidence type="ECO:0000259" key="2">
    <source>
        <dbReference type="PROSITE" id="PS50110"/>
    </source>
</evidence>
<evidence type="ECO:0000313" key="4">
    <source>
        <dbReference type="Proteomes" id="UP000509658"/>
    </source>
</evidence>
<dbReference type="Gene3D" id="3.40.50.2300">
    <property type="match status" value="1"/>
</dbReference>
<dbReference type="KEGG" id="rev:HUE57_13605"/>
<dbReference type="InterPro" id="IPR001789">
    <property type="entry name" value="Sig_transdc_resp-reg_receiver"/>
</dbReference>
<feature type="domain" description="Response regulatory" evidence="2">
    <location>
        <begin position="8"/>
        <end position="84"/>
    </location>
</feature>
<dbReference type="SUPFAM" id="SSF52172">
    <property type="entry name" value="CheY-like"/>
    <property type="match status" value="1"/>
</dbReference>
<dbReference type="InterPro" id="IPR052048">
    <property type="entry name" value="ST_Response_Regulator"/>
</dbReference>
<proteinExistence type="predicted"/>
<evidence type="ECO:0000313" key="3">
    <source>
        <dbReference type="EMBL" id="QKQ27204.1"/>
    </source>
</evidence>
<dbReference type="Proteomes" id="UP000509658">
    <property type="component" value="Chromosome"/>
</dbReference>
<dbReference type="PROSITE" id="PS50110">
    <property type="entry name" value="RESPONSE_REGULATORY"/>
    <property type="match status" value="1"/>
</dbReference>
<gene>
    <name evidence="3" type="ORF">HUE57_13605</name>
</gene>
<dbReference type="EMBL" id="CP054491">
    <property type="protein sequence ID" value="QKQ27204.1"/>
    <property type="molecule type" value="Genomic_DNA"/>
</dbReference>
<reference evidence="3 4" key="1">
    <citation type="submission" date="2020-05" db="EMBL/GenBank/DDBJ databases">
        <title>Horizontal transmission and recombination maintain forever young bacterial symbiont genomes.</title>
        <authorList>
            <person name="Russell S.L."/>
            <person name="Pepper-Tunick E."/>
            <person name="Svedberg J."/>
            <person name="Byrne A."/>
            <person name="Ruelas Castillo J."/>
            <person name="Vollmers C."/>
            <person name="Beinart R.A."/>
            <person name="Corbett-Detig R."/>
        </authorList>
    </citation>
    <scope>NUCLEOTIDE SEQUENCE [LARGE SCALE GENOMIC DNA]</scope>
    <source>
        <strain evidence="3">Santa_Monica_outfall</strain>
    </source>
</reference>
<feature type="modified residue" description="4-aspartylphosphate" evidence="1">
    <location>
        <position position="57"/>
    </location>
</feature>
<keyword evidence="4" id="KW-1185">Reference proteome</keyword>
<sequence>MDEEQTLTILLVEDEKPNRSAVKRLLRRQGYRFQEADNGRRGLEVVDSESIDLILLDIGMPIMDGYEFLEKFRSDEKTYLYPCA</sequence>
<name>A0A6N0HXW7_9GAMM</name>
<dbReference type="PANTHER" id="PTHR43228">
    <property type="entry name" value="TWO-COMPONENT RESPONSE REGULATOR"/>
    <property type="match status" value="1"/>
</dbReference>
<dbReference type="AlphaFoldDB" id="A0A6N0HXW7"/>
<dbReference type="GO" id="GO:0000160">
    <property type="term" value="P:phosphorelay signal transduction system"/>
    <property type="evidence" value="ECO:0007669"/>
    <property type="project" value="InterPro"/>
</dbReference>
<dbReference type="Pfam" id="PF00072">
    <property type="entry name" value="Response_reg"/>
    <property type="match status" value="1"/>
</dbReference>
<evidence type="ECO:0000256" key="1">
    <source>
        <dbReference type="PROSITE-ProRule" id="PRU00169"/>
    </source>
</evidence>
<dbReference type="InterPro" id="IPR011006">
    <property type="entry name" value="CheY-like_superfamily"/>
</dbReference>
<dbReference type="CDD" id="cd00156">
    <property type="entry name" value="REC"/>
    <property type="match status" value="1"/>
</dbReference>
<dbReference type="PANTHER" id="PTHR43228:SF1">
    <property type="entry name" value="TWO-COMPONENT RESPONSE REGULATOR ARR22"/>
    <property type="match status" value="1"/>
</dbReference>
<protein>
    <submittedName>
        <fullName evidence="3">Response regulator</fullName>
    </submittedName>
</protein>
<accession>A0A6N0HXW7</accession>